<proteinExistence type="predicted"/>
<dbReference type="PANTHER" id="PTHR43792:SF1">
    <property type="entry name" value="N-ACETYLTRANSFERASE DOMAIN-CONTAINING PROTEIN"/>
    <property type="match status" value="1"/>
</dbReference>
<evidence type="ECO:0000313" key="3">
    <source>
        <dbReference type="Proteomes" id="UP000463470"/>
    </source>
</evidence>
<dbReference type="OrthoDB" id="9798081at2"/>
<evidence type="ECO:0000313" key="2">
    <source>
        <dbReference type="EMBL" id="MZP31478.1"/>
    </source>
</evidence>
<feature type="domain" description="N-acetyltransferase" evidence="1">
    <location>
        <begin position="9"/>
        <end position="170"/>
    </location>
</feature>
<dbReference type="GO" id="GO:0016747">
    <property type="term" value="F:acyltransferase activity, transferring groups other than amino-acyl groups"/>
    <property type="evidence" value="ECO:0007669"/>
    <property type="project" value="InterPro"/>
</dbReference>
<name>A0A845LCV0_9FIRM</name>
<keyword evidence="3" id="KW-1185">Reference proteome</keyword>
<reference evidence="2 3" key="1">
    <citation type="submission" date="2020-01" db="EMBL/GenBank/DDBJ databases">
        <title>Whole-genome sequence of Heliobacterium undosum DSM 13378.</title>
        <authorList>
            <person name="Kyndt J.A."/>
            <person name="Meyer T.E."/>
        </authorList>
    </citation>
    <scope>NUCLEOTIDE SEQUENCE [LARGE SCALE GENOMIC DNA]</scope>
    <source>
        <strain evidence="2 3">DSM 13378</strain>
    </source>
</reference>
<dbReference type="PROSITE" id="PS51186">
    <property type="entry name" value="GNAT"/>
    <property type="match status" value="1"/>
</dbReference>
<accession>A0A845LCV0</accession>
<dbReference type="Gene3D" id="3.40.630.30">
    <property type="match status" value="1"/>
</dbReference>
<dbReference type="EMBL" id="WXEY01000047">
    <property type="protein sequence ID" value="MZP31478.1"/>
    <property type="molecule type" value="Genomic_DNA"/>
</dbReference>
<keyword evidence="2" id="KW-0808">Transferase</keyword>
<dbReference type="Pfam" id="PF13302">
    <property type="entry name" value="Acetyltransf_3"/>
    <property type="match status" value="1"/>
</dbReference>
<gene>
    <name evidence="2" type="ORF">GTO91_17495</name>
</gene>
<dbReference type="InterPro" id="IPR000182">
    <property type="entry name" value="GNAT_dom"/>
</dbReference>
<sequence>MNIIETNRLILRKYSPNDIPVLYNILSDPITMRFWPAPYSLEQTENWVQSNIESYRQFGFGRWPIILKETGEMIGDCGILIAEIDGQREHDLGYIIHHPFWRNGFAVEAAQACKDYAFQSLRINRLCANMPFDHLASIQVARNIGMEKEKEFFNKRNRNILTYLYAVSKEGAI</sequence>
<dbReference type="PANTHER" id="PTHR43792">
    <property type="entry name" value="GNAT FAMILY, PUTATIVE (AFU_ORTHOLOGUE AFUA_3G00765)-RELATED-RELATED"/>
    <property type="match status" value="1"/>
</dbReference>
<comment type="caution">
    <text evidence="2">The sequence shown here is derived from an EMBL/GenBank/DDBJ whole genome shotgun (WGS) entry which is preliminary data.</text>
</comment>
<evidence type="ECO:0000259" key="1">
    <source>
        <dbReference type="PROSITE" id="PS51186"/>
    </source>
</evidence>
<dbReference type="AlphaFoldDB" id="A0A845LCV0"/>
<organism evidence="2 3">
    <name type="scientific">Heliomicrobium undosum</name>
    <dbReference type="NCBI Taxonomy" id="121734"/>
    <lineage>
        <taxon>Bacteria</taxon>
        <taxon>Bacillati</taxon>
        <taxon>Bacillota</taxon>
        <taxon>Clostridia</taxon>
        <taxon>Eubacteriales</taxon>
        <taxon>Heliobacteriaceae</taxon>
        <taxon>Heliomicrobium</taxon>
    </lineage>
</organism>
<dbReference type="RefSeq" id="WP_161259991.1">
    <property type="nucleotide sequence ID" value="NZ_WXEY01000047.1"/>
</dbReference>
<protein>
    <submittedName>
        <fullName evidence="2">GNAT family N-acetyltransferase</fullName>
    </submittedName>
</protein>
<dbReference type="SUPFAM" id="SSF55729">
    <property type="entry name" value="Acyl-CoA N-acyltransferases (Nat)"/>
    <property type="match status" value="1"/>
</dbReference>
<dbReference type="Proteomes" id="UP000463470">
    <property type="component" value="Unassembled WGS sequence"/>
</dbReference>
<dbReference type="InterPro" id="IPR016181">
    <property type="entry name" value="Acyl_CoA_acyltransferase"/>
</dbReference>
<dbReference type="InterPro" id="IPR051531">
    <property type="entry name" value="N-acetyltransferase"/>
</dbReference>